<reference evidence="3" key="1">
    <citation type="submission" date="2021-05" db="EMBL/GenBank/DDBJ databases">
        <authorList>
            <person name="Stam R."/>
        </authorList>
    </citation>
    <scope>NUCLEOTIDE SEQUENCE</scope>
    <source>
        <strain evidence="3">CS162</strain>
    </source>
</reference>
<feature type="transmembrane region" description="Helical" evidence="2">
    <location>
        <begin position="749"/>
        <end position="769"/>
    </location>
</feature>
<evidence type="ECO:0000256" key="2">
    <source>
        <dbReference type="SAM" id="Phobius"/>
    </source>
</evidence>
<feature type="transmembrane region" description="Helical" evidence="2">
    <location>
        <begin position="695"/>
        <end position="728"/>
    </location>
</feature>
<feature type="transmembrane region" description="Helical" evidence="2">
    <location>
        <begin position="781"/>
        <end position="799"/>
    </location>
</feature>
<keyword evidence="2" id="KW-0812">Transmembrane</keyword>
<keyword evidence="2" id="KW-1133">Transmembrane helix</keyword>
<keyword evidence="2" id="KW-0472">Membrane</keyword>
<evidence type="ECO:0000313" key="4">
    <source>
        <dbReference type="Proteomes" id="UP000676310"/>
    </source>
</evidence>
<evidence type="ECO:0000256" key="1">
    <source>
        <dbReference type="SAM" id="MobiDB-lite"/>
    </source>
</evidence>
<evidence type="ECO:0000313" key="3">
    <source>
        <dbReference type="EMBL" id="CAG5153294.1"/>
    </source>
</evidence>
<accession>A0A8J2I120</accession>
<dbReference type="EMBL" id="CAJRGZ010000016">
    <property type="protein sequence ID" value="CAG5153294.1"/>
    <property type="molecule type" value="Genomic_DNA"/>
</dbReference>
<organism evidence="3 4">
    <name type="scientific">Alternaria atra</name>
    <dbReference type="NCBI Taxonomy" id="119953"/>
    <lineage>
        <taxon>Eukaryota</taxon>
        <taxon>Fungi</taxon>
        <taxon>Dikarya</taxon>
        <taxon>Ascomycota</taxon>
        <taxon>Pezizomycotina</taxon>
        <taxon>Dothideomycetes</taxon>
        <taxon>Pleosporomycetidae</taxon>
        <taxon>Pleosporales</taxon>
        <taxon>Pleosporineae</taxon>
        <taxon>Pleosporaceae</taxon>
        <taxon>Alternaria</taxon>
        <taxon>Alternaria sect. Ulocladioides</taxon>
    </lineage>
</organism>
<sequence length="1109" mass="116799">MFAFASERPVWHLLTCLATLFLLYSSAAFWFGTQTTIVSERYPDSLTAIFTPQTIDALNQDVRLRSALLSLTEAIAHSSSDLGARLRLESLKSFGSNLTDGVNNIRNKQQSELKRRHMKDDLSGAFRDLTGGAVSIGGLNMTGGLTGVLGSLGDLMVGSLGTPALFLGIGLGMGTTTALNLTDMEEANAIATSIAAAYNASVTGVNLAAQQIGSGLSRQITPSFGSNNISLGPAAFALASGIGNATAVGFGLTQQRFAPSTDSSVEGVAGNFGLGVAMPIISNVDLQAMVRSFGNSSGFSMLMQKLPEIAVAAGLGIGEGAKNGLGLTASKSPASGKQKRQSANATTETADFPGTVQAFAKGLSQSFLQDSNFSNLNIGTITVFPNQTELQAMLRPIAAGAGAGIGMGVAIGLNFKAAGSKPIIDGNMTGDDEQTALTAEGFTQNLFSNLLTNSSAIQQAKQFITSNPPQTFKSIDGAKAAEGFARGTIEGVVSAMYSVGGVKNLISGNIPNTAYDDVPVLAPTQFNDSVNGSAVGFARGLTGKATILIAEIARNLTQGMPKSTDAPPSRRRSIQDVHEDLSVVTHNPLSARQAEARANQFPIAIDAGTAQMGAQKVIETFTCSGIGGIASAALGAMTAAKANASMMSMAMAQASPPLDPTVLQALPRGPISLSSEGNMFEIVIESQSLKINGLALVPFAVITGLHVLFAGLAFLTFLPLYLVLGVVWRFSVLTGYPVDEAKNRKWRMGFLITFGILGIVGIILGIAGMGNASHFRDAHSIIGLICLIFIFPAVGFTIVRLRTELPHPDPSTFAGIKGPIALAKTPQRIYLISGISTQLLLGLGQLTFLQGFSTLRAISLCVVDAVLTSTSVAGLVSFVLMVQISATALVGIRAWLEQHIAKKEAAGIKPTTTTTAFGSHGRSDTMVTFGFDRKDPPPALNFSSIKSKLSQRKTDELKGSEDTGISTPFNFRKEGSITEADTREDPFLSPEERLNYQERGIYNPKTGGYTYPVQSMNNDDFYNMSATYGERRPSSGVFDPLRSPRPPIAADNGPRMTGVTVQDLWPPPMPEASRMYMTSKTQTSVSSRYSRPIDGNVPVRDSFMGFGNR</sequence>
<feature type="transmembrane region" description="Helical" evidence="2">
    <location>
        <begin position="829"/>
        <end position="852"/>
    </location>
</feature>
<dbReference type="RefSeq" id="XP_043166658.1">
    <property type="nucleotide sequence ID" value="XM_043310723.1"/>
</dbReference>
<feature type="compositionally biased region" description="Basic and acidic residues" evidence="1">
    <location>
        <begin position="952"/>
        <end position="961"/>
    </location>
</feature>
<dbReference type="GeneID" id="67014638"/>
<feature type="compositionally biased region" description="Polar residues" evidence="1">
    <location>
        <begin position="329"/>
        <end position="349"/>
    </location>
</feature>
<comment type="caution">
    <text evidence="3">The sequence shown here is derived from an EMBL/GenBank/DDBJ whole genome shotgun (WGS) entry which is preliminary data.</text>
</comment>
<dbReference type="OrthoDB" id="5148443at2759"/>
<name>A0A8J2I120_9PLEO</name>
<proteinExistence type="predicted"/>
<feature type="region of interest" description="Disordered" evidence="1">
    <location>
        <begin position="328"/>
        <end position="349"/>
    </location>
</feature>
<dbReference type="AlphaFoldDB" id="A0A8J2I120"/>
<feature type="transmembrane region" description="Helical" evidence="2">
    <location>
        <begin position="872"/>
        <end position="896"/>
    </location>
</feature>
<feature type="region of interest" description="Disordered" evidence="1">
    <location>
        <begin position="951"/>
        <end position="970"/>
    </location>
</feature>
<dbReference type="Proteomes" id="UP000676310">
    <property type="component" value="Unassembled WGS sequence"/>
</dbReference>
<protein>
    <submittedName>
        <fullName evidence="3">Uncharacterized protein</fullName>
    </submittedName>
</protein>
<gene>
    <name evidence="3" type="ORF">ALTATR162_LOCUS3117</name>
</gene>
<keyword evidence="4" id="KW-1185">Reference proteome</keyword>